<dbReference type="Proteomes" id="UP000184292">
    <property type="component" value="Unassembled WGS sequence"/>
</dbReference>
<feature type="signal peptide" evidence="3">
    <location>
        <begin position="1"/>
        <end position="27"/>
    </location>
</feature>
<evidence type="ECO:0000313" key="5">
    <source>
        <dbReference type="EMBL" id="SHJ01152.1"/>
    </source>
</evidence>
<dbReference type="PROSITE" id="PS51318">
    <property type="entry name" value="TAT"/>
    <property type="match status" value="1"/>
</dbReference>
<dbReference type="OrthoDB" id="9803988at2"/>
<dbReference type="SUPFAM" id="SSF53850">
    <property type="entry name" value="Periplasmic binding protein-like II"/>
    <property type="match status" value="1"/>
</dbReference>
<dbReference type="Gene3D" id="3.40.190.10">
    <property type="entry name" value="Periplasmic binding protein-like II"/>
    <property type="match status" value="1"/>
</dbReference>
<comment type="similarity">
    <text evidence="2">Belongs to the bacterial solute-binding protein 5 family.</text>
</comment>
<keyword evidence="3" id="KW-0732">Signal</keyword>
<organism evidence="5 6">
    <name type="scientific">Wenxinia saemankumensis</name>
    <dbReference type="NCBI Taxonomy" id="1447782"/>
    <lineage>
        <taxon>Bacteria</taxon>
        <taxon>Pseudomonadati</taxon>
        <taxon>Pseudomonadota</taxon>
        <taxon>Alphaproteobacteria</taxon>
        <taxon>Rhodobacterales</taxon>
        <taxon>Roseobacteraceae</taxon>
        <taxon>Wenxinia</taxon>
    </lineage>
</organism>
<dbReference type="GO" id="GO:1904680">
    <property type="term" value="F:peptide transmembrane transporter activity"/>
    <property type="evidence" value="ECO:0007669"/>
    <property type="project" value="TreeGrafter"/>
</dbReference>
<dbReference type="AlphaFoldDB" id="A0A1M6FTX9"/>
<comment type="subcellular location">
    <subcellularLocation>
        <location evidence="1">Periplasm</location>
    </subcellularLocation>
</comment>
<dbReference type="InterPro" id="IPR006311">
    <property type="entry name" value="TAT_signal"/>
</dbReference>
<evidence type="ECO:0000256" key="3">
    <source>
        <dbReference type="SAM" id="SignalP"/>
    </source>
</evidence>
<dbReference type="Gene3D" id="3.10.105.10">
    <property type="entry name" value="Dipeptide-binding Protein, Domain 3"/>
    <property type="match status" value="1"/>
</dbReference>
<accession>A0A1M6FTX9</accession>
<feature type="chain" id="PRO_5012319326" evidence="3">
    <location>
        <begin position="28"/>
        <end position="409"/>
    </location>
</feature>
<gene>
    <name evidence="5" type="ORF">SAMN05444417_2500</name>
</gene>
<dbReference type="PANTHER" id="PTHR30290:SF65">
    <property type="entry name" value="MONOACYL PHOSPHATIDYLINOSITOL TETRAMANNOSIDE-BINDING PROTEIN LPQW-RELATED"/>
    <property type="match status" value="1"/>
</dbReference>
<dbReference type="RefSeq" id="WP_073330967.1">
    <property type="nucleotide sequence ID" value="NZ_FQYO01000004.1"/>
</dbReference>
<proteinExistence type="inferred from homology"/>
<reference evidence="5 6" key="1">
    <citation type="submission" date="2016-11" db="EMBL/GenBank/DDBJ databases">
        <authorList>
            <person name="Jaros S."/>
            <person name="Januszkiewicz K."/>
            <person name="Wedrychowicz H."/>
        </authorList>
    </citation>
    <scope>NUCLEOTIDE SEQUENCE [LARGE SCALE GENOMIC DNA]</scope>
    <source>
        <strain evidence="5 6">DSM 100565</strain>
    </source>
</reference>
<dbReference type="Pfam" id="PF00496">
    <property type="entry name" value="SBP_bac_5"/>
    <property type="match status" value="1"/>
</dbReference>
<dbReference type="STRING" id="1447782.SAMN05444417_2500"/>
<dbReference type="InterPro" id="IPR039424">
    <property type="entry name" value="SBP_5"/>
</dbReference>
<evidence type="ECO:0000259" key="4">
    <source>
        <dbReference type="Pfam" id="PF00496"/>
    </source>
</evidence>
<sequence length="409" mass="41609">MTAISRRLLMRGGAAAGLLAMSGAARAAGGLPAGTLRLALPDLPATPGIGDGRGLAAAVLGPGAVWETLTEIAPSGELTGDLATGWTMEEGGRAWRLTLRPAARFQDGDPVTGEAVAAHLWRVRAPLLSDMVAAEPEAGGLRLVFAAPRPDLPFVLADPALAIAGPGGAGSGAFRVERFDAAGAVLERDPDHPRAGGVARLRLTAVPDPAARLAALRAGEIDAAPVTAAEAGAPGRGLRLIRTPGHQHFVLEAEPALAGALAVGLDRAALAGGQGPVGADSPMPGGVPAPADPFRARALLAQAGLAGRRLDLRAAGDVPPAFLARLESALAELDLASGGAGPALTVSRASGRLTARWAEARLGLPRERVVIPAFADYVLAHSVRLLPPRRIGALWDLDDGRIAQRWQVA</sequence>
<name>A0A1M6FTX9_9RHOB</name>
<evidence type="ECO:0000313" key="6">
    <source>
        <dbReference type="Proteomes" id="UP000184292"/>
    </source>
</evidence>
<dbReference type="EMBL" id="FQYO01000004">
    <property type="protein sequence ID" value="SHJ01152.1"/>
    <property type="molecule type" value="Genomic_DNA"/>
</dbReference>
<dbReference type="PANTHER" id="PTHR30290">
    <property type="entry name" value="PERIPLASMIC BINDING COMPONENT OF ABC TRANSPORTER"/>
    <property type="match status" value="1"/>
</dbReference>
<evidence type="ECO:0000256" key="1">
    <source>
        <dbReference type="ARBA" id="ARBA00004418"/>
    </source>
</evidence>
<protein>
    <submittedName>
        <fullName evidence="5">Peptide/nickel transport system substrate-binding protein</fullName>
    </submittedName>
</protein>
<dbReference type="InterPro" id="IPR000914">
    <property type="entry name" value="SBP_5_dom"/>
</dbReference>
<keyword evidence="6" id="KW-1185">Reference proteome</keyword>
<evidence type="ECO:0000256" key="2">
    <source>
        <dbReference type="ARBA" id="ARBA00005695"/>
    </source>
</evidence>
<feature type="domain" description="Solute-binding protein family 5" evidence="4">
    <location>
        <begin position="77"/>
        <end position="311"/>
    </location>
</feature>
<dbReference type="GO" id="GO:0015833">
    <property type="term" value="P:peptide transport"/>
    <property type="evidence" value="ECO:0007669"/>
    <property type="project" value="TreeGrafter"/>
</dbReference>